<dbReference type="OrthoDB" id="2078710at2"/>
<proteinExistence type="predicted"/>
<reference evidence="2" key="1">
    <citation type="journal article" date="2010" name="Stand. Genomic Sci.">
        <title>Complete genome sequence of Syntrophothermus lipocalidus type strain (TGB-C1T).</title>
        <authorList>
            <consortium name="US DOE Joint Genome Institute (JGI-PGF)"/>
            <person name="Djao O."/>
            <person name="Zhang X."/>
            <person name="Lucas S."/>
            <person name="Lapidus A."/>
            <person name="Glavina Del Rio T."/>
            <person name="Nolan M."/>
            <person name="Tice H."/>
            <person name="Cheng J."/>
            <person name="Han C."/>
            <person name="Tapia R."/>
            <person name="Goodwin L."/>
            <person name="Pitluck S."/>
            <person name="Liolios K."/>
            <person name="Ivanova N."/>
            <person name="Mavromatis K."/>
            <person name="Mikhailova N."/>
            <person name="Ovchinnikova G."/>
            <person name="Pati A."/>
            <person name="Brambilla E."/>
            <person name="Chen A."/>
            <person name="Palaniappan K."/>
            <person name="Land M."/>
            <person name="Hauser L."/>
            <person name="Chang Y."/>
            <person name="Jeffries C."/>
            <person name="Rohde M."/>
            <person name="Sikorski J."/>
            <person name="Spring S."/>
            <person name="Goker M."/>
            <person name="Detter J."/>
            <person name="Woyke T."/>
            <person name="Bristow J."/>
            <person name="Eisen J."/>
            <person name="Markowitz V."/>
            <person name="Hugenholtz P."/>
            <person name="Kyrpides N."/>
            <person name="Klenk H."/>
        </authorList>
    </citation>
    <scope>NUCLEOTIDE SEQUENCE [LARGE SCALE GENOMIC DNA]</scope>
    <source>
        <strain evidence="2">DSM 12680 / TGB-C1</strain>
    </source>
</reference>
<sequence length="144" mass="16801">MFSHLIGKPLKRYDISVFENYPPEAILEYHHHRDLEIEFQTYRLLKEKASCQESENPVVASWVSFFDEVLKAKEDLEMNLDNSFLPVLGPYYYPRTNTTVFFTSYTPATECVNATDLQYLCSLAEPPLPNDKVVKHYQSIKKLT</sequence>
<dbReference type="STRING" id="643648.Slip_1707"/>
<dbReference type="EMBL" id="CP002048">
    <property type="protein sequence ID" value="ADI02465.1"/>
    <property type="molecule type" value="Genomic_DNA"/>
</dbReference>
<protein>
    <submittedName>
        <fullName evidence="1">Uncharacterized protein</fullName>
    </submittedName>
</protein>
<evidence type="ECO:0000313" key="1">
    <source>
        <dbReference type="EMBL" id="ADI02465.1"/>
    </source>
</evidence>
<dbReference type="RefSeq" id="WP_013175867.1">
    <property type="nucleotide sequence ID" value="NC_014220.1"/>
</dbReference>
<keyword evidence="2" id="KW-1185">Reference proteome</keyword>
<name>D7CP30_SYNLT</name>
<accession>D7CP30</accession>
<dbReference type="KEGG" id="slp:Slip_1707"/>
<reference evidence="1 2" key="2">
    <citation type="journal article" date="2010" name="Stand. Genomic Sci.">
        <title>Complete genome sequence of Syntrophothermus lipocalidus type strain (TGB-C1).</title>
        <authorList>
            <person name="Djao O.D."/>
            <person name="Zhang X."/>
            <person name="Lucas S."/>
            <person name="Lapidus A."/>
            <person name="Del Rio T.G."/>
            <person name="Nolan M."/>
            <person name="Tice H."/>
            <person name="Cheng J.F."/>
            <person name="Han C."/>
            <person name="Tapia R."/>
            <person name="Goodwin L."/>
            <person name="Pitluck S."/>
            <person name="Liolios K."/>
            <person name="Ivanova N."/>
            <person name="Mavromatis K."/>
            <person name="Mikhailova N."/>
            <person name="Ovchinnikova G."/>
            <person name="Pati A."/>
            <person name="Brambilla E."/>
            <person name="Chen A."/>
            <person name="Palaniappan K."/>
            <person name="Land M."/>
            <person name="Hauser L."/>
            <person name="Chang Y.J."/>
            <person name="Jeffries C.D."/>
            <person name="Rohde M."/>
            <person name="Sikorski J."/>
            <person name="Spring S."/>
            <person name="Goker M."/>
            <person name="Detter J.C."/>
            <person name="Woyke T."/>
            <person name="Bristow J."/>
            <person name="Eisen J.A."/>
            <person name="Markowitz V."/>
            <person name="Hugenholtz P."/>
            <person name="Kyrpides N.C."/>
            <person name="Klenk H.P."/>
        </authorList>
    </citation>
    <scope>NUCLEOTIDE SEQUENCE [LARGE SCALE GENOMIC DNA]</scope>
    <source>
        <strain evidence="2">DSM 12680 / TGB-C1</strain>
    </source>
</reference>
<gene>
    <name evidence="1" type="ordered locus">Slip_1707</name>
</gene>
<organism evidence="1 2">
    <name type="scientific">Syntrophothermus lipocalidus (strain DSM 12680 / TGB-C1)</name>
    <dbReference type="NCBI Taxonomy" id="643648"/>
    <lineage>
        <taxon>Bacteria</taxon>
        <taxon>Bacillati</taxon>
        <taxon>Bacillota</taxon>
        <taxon>Clostridia</taxon>
        <taxon>Eubacteriales</taxon>
        <taxon>Syntrophomonadaceae</taxon>
        <taxon>Syntrophothermus</taxon>
    </lineage>
</organism>
<dbReference type="HOGENOM" id="CLU_1795522_0_0_9"/>
<dbReference type="Proteomes" id="UP000000378">
    <property type="component" value="Chromosome"/>
</dbReference>
<dbReference type="AlphaFoldDB" id="D7CP30"/>
<evidence type="ECO:0000313" key="2">
    <source>
        <dbReference type="Proteomes" id="UP000000378"/>
    </source>
</evidence>